<name>A0A0E9TZB1_ANGAN</name>
<dbReference type="EMBL" id="GBXM01050317">
    <property type="protein sequence ID" value="JAH58260.1"/>
    <property type="molecule type" value="Transcribed_RNA"/>
</dbReference>
<evidence type="ECO:0000313" key="1">
    <source>
        <dbReference type="EMBL" id="JAH58260.1"/>
    </source>
</evidence>
<accession>A0A0E9TZB1</accession>
<organism evidence="1">
    <name type="scientific">Anguilla anguilla</name>
    <name type="common">European freshwater eel</name>
    <name type="synonym">Muraena anguilla</name>
    <dbReference type="NCBI Taxonomy" id="7936"/>
    <lineage>
        <taxon>Eukaryota</taxon>
        <taxon>Metazoa</taxon>
        <taxon>Chordata</taxon>
        <taxon>Craniata</taxon>
        <taxon>Vertebrata</taxon>
        <taxon>Euteleostomi</taxon>
        <taxon>Actinopterygii</taxon>
        <taxon>Neopterygii</taxon>
        <taxon>Teleostei</taxon>
        <taxon>Anguilliformes</taxon>
        <taxon>Anguillidae</taxon>
        <taxon>Anguilla</taxon>
    </lineage>
</organism>
<dbReference type="AlphaFoldDB" id="A0A0E9TZB1"/>
<sequence length="45" mass="5100">MKKNTTSPIGTDWGKRVKLCSSRYTIFVVLRDSNLAATSSREFMC</sequence>
<proteinExistence type="predicted"/>
<reference evidence="1" key="2">
    <citation type="journal article" date="2015" name="Fish Shellfish Immunol.">
        <title>Early steps in the European eel (Anguilla anguilla)-Vibrio vulnificus interaction in the gills: Role of the RtxA13 toxin.</title>
        <authorList>
            <person name="Callol A."/>
            <person name="Pajuelo D."/>
            <person name="Ebbesson L."/>
            <person name="Teles M."/>
            <person name="MacKenzie S."/>
            <person name="Amaro C."/>
        </authorList>
    </citation>
    <scope>NUCLEOTIDE SEQUENCE</scope>
</reference>
<reference evidence="1" key="1">
    <citation type="submission" date="2014-11" db="EMBL/GenBank/DDBJ databases">
        <authorList>
            <person name="Amaro Gonzalez C."/>
        </authorList>
    </citation>
    <scope>NUCLEOTIDE SEQUENCE</scope>
</reference>
<protein>
    <submittedName>
        <fullName evidence="1">Uncharacterized protein</fullName>
    </submittedName>
</protein>